<dbReference type="OrthoDB" id="64915at2759"/>
<dbReference type="GO" id="GO:0000166">
    <property type="term" value="F:nucleotide binding"/>
    <property type="evidence" value="ECO:0007669"/>
    <property type="project" value="InterPro"/>
</dbReference>
<feature type="domain" description="Gal80p-like C-terminal" evidence="2">
    <location>
        <begin position="139"/>
        <end position="274"/>
    </location>
</feature>
<dbReference type="Gene3D" id="3.40.50.720">
    <property type="entry name" value="NAD(P)-binding Rossmann-like Domain"/>
    <property type="match status" value="1"/>
</dbReference>
<dbReference type="InterPro" id="IPR051317">
    <property type="entry name" value="Gfo/Idh/MocA_oxidoreduct"/>
</dbReference>
<dbReference type="Pfam" id="PF01408">
    <property type="entry name" value="GFO_IDH_MocA"/>
    <property type="match status" value="1"/>
</dbReference>
<dbReference type="AlphaFoldDB" id="A0A8H3Z8U4"/>
<dbReference type="PANTHER" id="PTHR43708">
    <property type="entry name" value="CONSERVED EXPRESSED OXIDOREDUCTASE (EUROFUNG)"/>
    <property type="match status" value="1"/>
</dbReference>
<dbReference type="Pfam" id="PF22685">
    <property type="entry name" value="Gal80p_C-like"/>
    <property type="match status" value="1"/>
</dbReference>
<dbReference type="InterPro" id="IPR000683">
    <property type="entry name" value="Gfo/Idh/MocA-like_OxRdtase_N"/>
</dbReference>
<dbReference type="SUPFAM" id="SSF55347">
    <property type="entry name" value="Glyceraldehyde-3-phosphate dehydrogenase-like, C-terminal domain"/>
    <property type="match status" value="1"/>
</dbReference>
<dbReference type="InterPro" id="IPR055080">
    <property type="entry name" value="Gal80p-like_C"/>
</dbReference>
<evidence type="ECO:0000259" key="1">
    <source>
        <dbReference type="Pfam" id="PF01408"/>
    </source>
</evidence>
<reference evidence="3 4" key="1">
    <citation type="submission" date="2018-12" db="EMBL/GenBank/DDBJ databases">
        <title>Venturia inaequalis Genome Resource.</title>
        <authorList>
            <person name="Lichtner F.J."/>
        </authorList>
    </citation>
    <scope>NUCLEOTIDE SEQUENCE [LARGE SCALE GENOMIC DNA]</scope>
    <source>
        <strain evidence="3 4">120213</strain>
    </source>
</reference>
<evidence type="ECO:0000313" key="3">
    <source>
        <dbReference type="EMBL" id="KAE9983681.1"/>
    </source>
</evidence>
<feature type="domain" description="Gfo/Idh/MocA-like oxidoreductase N-terminal" evidence="1">
    <location>
        <begin position="5"/>
        <end position="132"/>
    </location>
</feature>
<dbReference type="Proteomes" id="UP000447873">
    <property type="component" value="Unassembled WGS sequence"/>
</dbReference>
<comment type="caution">
    <text evidence="3">The sequence shown here is derived from an EMBL/GenBank/DDBJ whole genome shotgun (WGS) entry which is preliminary data.</text>
</comment>
<sequence>MAPIRIGIIGLSAAATGTNWAATAHLPYLLKSPHYTINALCNSSIEAAQKAIKAYSFPSTVKAYGSPDDLANDPDIDLVVANTRVDKHAQVLLASLKKGKDVFCEWPLDRNAVVAKEMLDAAKKGGGRVIVGLQGRQSPNVKKVKSLIAEGRIGKVLSSSVLGAAGNGGGEESTAVRYFVDKEVAIDYILYTIGELKQYSTILGNQRPETRIIDRSTNKTVETVNKTSPDQVLLQGILTSGTILSVHIRGGRAFASKPNFIWRIYGEKGEIEVTASGLGSNVGYDDEQILVDDFEKSTLETMSVDADEWDELPRQARNVARLYEALWKGERDGVATFDEAVGRHEMLDGIYEAWDKGQQGRLA</sequence>
<accession>A0A8H3Z8U4</accession>
<dbReference type="Gene3D" id="3.30.360.10">
    <property type="entry name" value="Dihydrodipicolinate Reductase, domain 2"/>
    <property type="match status" value="1"/>
</dbReference>
<proteinExistence type="predicted"/>
<dbReference type="PANTHER" id="PTHR43708:SF1">
    <property type="entry name" value="GALACTOSE_LACTOSE METABOLISM REGULATORY PROTEIN GAL80"/>
    <property type="match status" value="1"/>
</dbReference>
<organism evidence="3 4">
    <name type="scientific">Venturia inaequalis</name>
    <name type="common">Apple scab fungus</name>
    <dbReference type="NCBI Taxonomy" id="5025"/>
    <lineage>
        <taxon>Eukaryota</taxon>
        <taxon>Fungi</taxon>
        <taxon>Dikarya</taxon>
        <taxon>Ascomycota</taxon>
        <taxon>Pezizomycotina</taxon>
        <taxon>Dothideomycetes</taxon>
        <taxon>Pleosporomycetidae</taxon>
        <taxon>Venturiales</taxon>
        <taxon>Venturiaceae</taxon>
        <taxon>Venturia</taxon>
    </lineage>
</organism>
<evidence type="ECO:0008006" key="5">
    <source>
        <dbReference type="Google" id="ProtNLM"/>
    </source>
</evidence>
<protein>
    <recommendedName>
        <fullName evidence="5">Gfo/Idh/MocA-like oxidoreductase N-terminal domain-containing protein</fullName>
    </recommendedName>
</protein>
<dbReference type="EMBL" id="WNWS01000059">
    <property type="protein sequence ID" value="KAE9983681.1"/>
    <property type="molecule type" value="Genomic_DNA"/>
</dbReference>
<dbReference type="InterPro" id="IPR036291">
    <property type="entry name" value="NAD(P)-bd_dom_sf"/>
</dbReference>
<gene>
    <name evidence="3" type="ORF">EG328_009638</name>
</gene>
<evidence type="ECO:0000259" key="2">
    <source>
        <dbReference type="Pfam" id="PF22685"/>
    </source>
</evidence>
<dbReference type="SUPFAM" id="SSF51735">
    <property type="entry name" value="NAD(P)-binding Rossmann-fold domains"/>
    <property type="match status" value="1"/>
</dbReference>
<name>A0A8H3Z8U4_VENIN</name>
<evidence type="ECO:0000313" key="4">
    <source>
        <dbReference type="Proteomes" id="UP000447873"/>
    </source>
</evidence>